<dbReference type="PANTHER" id="PTHR23354">
    <property type="entry name" value="NUCLEOLAR PROTEIN 7/ESTROGEN RECEPTOR COACTIVATOR-RELATED"/>
    <property type="match status" value="1"/>
</dbReference>
<feature type="domain" description="TLDc" evidence="1">
    <location>
        <begin position="56"/>
        <end position="227"/>
    </location>
</feature>
<proteinExistence type="predicted"/>
<evidence type="ECO:0000259" key="1">
    <source>
        <dbReference type="Pfam" id="PF07534"/>
    </source>
</evidence>
<reference evidence="2" key="1">
    <citation type="submission" date="2021-01" db="EMBL/GenBank/DDBJ databases">
        <authorList>
            <consortium name="Genoscope - CEA"/>
            <person name="William W."/>
        </authorList>
    </citation>
    <scope>NUCLEOTIDE SEQUENCE</scope>
</reference>
<evidence type="ECO:0000313" key="3">
    <source>
        <dbReference type="Proteomes" id="UP000689195"/>
    </source>
</evidence>
<organism evidence="2 3">
    <name type="scientific">Paramecium pentaurelia</name>
    <dbReference type="NCBI Taxonomy" id="43138"/>
    <lineage>
        <taxon>Eukaryota</taxon>
        <taxon>Sar</taxon>
        <taxon>Alveolata</taxon>
        <taxon>Ciliophora</taxon>
        <taxon>Intramacronucleata</taxon>
        <taxon>Oligohymenophorea</taxon>
        <taxon>Peniculida</taxon>
        <taxon>Parameciidae</taxon>
        <taxon>Paramecium</taxon>
    </lineage>
</organism>
<dbReference type="Pfam" id="PF07534">
    <property type="entry name" value="TLD"/>
    <property type="match status" value="1"/>
</dbReference>
<protein>
    <recommendedName>
        <fullName evidence="1">TLDc domain-containing protein</fullName>
    </recommendedName>
</protein>
<sequence length="230" mass="27092">MNTVVQENTKDQKNHEDLLKHLVLQSKNDLLNFEKKNCFLQQIFFKNKLDKILRPTLLRDDYWIKIFYILQEKTKKTIKGSVEMYLGSRDGLKAEYFWNKVNNKDNLLMVFKSKSGSIFGAYSPCKWVTANGQNIADNTLSSFIFSQTHDQIYNLKEDYKDRAIYCNSNYGPSSGNYNDIYINGDFTDGYSDLGCQYQFDRNNNKNYKTHLYGQEKPEIQECVIYQIQFN</sequence>
<dbReference type="InterPro" id="IPR006571">
    <property type="entry name" value="TLDc_dom"/>
</dbReference>
<gene>
    <name evidence="2" type="ORF">PPENT_87.1.T1890002</name>
</gene>
<name>A0A8S1YH67_9CILI</name>
<comment type="caution">
    <text evidence="2">The sequence shown here is derived from an EMBL/GenBank/DDBJ whole genome shotgun (WGS) entry which is preliminary data.</text>
</comment>
<evidence type="ECO:0000313" key="2">
    <source>
        <dbReference type="EMBL" id="CAD8213876.1"/>
    </source>
</evidence>
<keyword evidence="3" id="KW-1185">Reference proteome</keyword>
<dbReference type="EMBL" id="CAJJDO010000189">
    <property type="protein sequence ID" value="CAD8213876.1"/>
    <property type="molecule type" value="Genomic_DNA"/>
</dbReference>
<accession>A0A8S1YH67</accession>
<dbReference type="PANTHER" id="PTHR23354:SF122">
    <property type="entry name" value="GTPASE-ACTIVATING PROTEIN SKYWALKER"/>
    <property type="match status" value="1"/>
</dbReference>
<dbReference type="Proteomes" id="UP000689195">
    <property type="component" value="Unassembled WGS sequence"/>
</dbReference>
<dbReference type="AlphaFoldDB" id="A0A8S1YH67"/>